<feature type="transmembrane region" description="Helical" evidence="6">
    <location>
        <begin position="356"/>
        <end position="381"/>
    </location>
</feature>
<dbReference type="EMBL" id="UYIO01000001">
    <property type="protein sequence ID" value="VDG77013.1"/>
    <property type="molecule type" value="Genomic_DNA"/>
</dbReference>
<feature type="domain" description="Major facilitator superfamily (MFS) profile" evidence="7">
    <location>
        <begin position="9"/>
        <end position="416"/>
    </location>
</feature>
<dbReference type="CDD" id="cd17353">
    <property type="entry name" value="MFS_OFA_like"/>
    <property type="match status" value="1"/>
</dbReference>
<dbReference type="RefSeq" id="WP_185934246.1">
    <property type="nucleotide sequence ID" value="NZ_UYIO01000001.1"/>
</dbReference>
<keyword evidence="3 6" id="KW-1133">Transmembrane helix</keyword>
<dbReference type="PROSITE" id="PS50850">
    <property type="entry name" value="MFS"/>
    <property type="match status" value="1"/>
</dbReference>
<feature type="transmembrane region" description="Helical" evidence="6">
    <location>
        <begin position="134"/>
        <end position="155"/>
    </location>
</feature>
<dbReference type="Gene3D" id="1.20.1250.20">
    <property type="entry name" value="MFS general substrate transporter like domains"/>
    <property type="match status" value="2"/>
</dbReference>
<feature type="transmembrane region" description="Helical" evidence="6">
    <location>
        <begin position="295"/>
        <end position="315"/>
    </location>
</feature>
<evidence type="ECO:0000313" key="9">
    <source>
        <dbReference type="Proteomes" id="UP000269974"/>
    </source>
</evidence>
<sequence>MSHAQKVANRNIVFIGAFIVVWVVSAANVFTVFDVPLQEATGGSGAQIALALTIYQTVMALFGILSGRIVDKSGPKMLMFVGGAIFGLGYLLTGFVTSVPLVYITYGLMAGAGNGLMYNPAINTSLRWFPEKRATMNGVLLAAASIGGIMLSQIATQLNHHFGQKGFVYLGIGFWVLAWLAGAIMSPAPANWRPAGYNPDAGPTGRVEKDFTPGQMIKTPTFWLMIVILAICCTAGIMMIGKLTSIAGSQLYGAPVGDVSALSAIATTTSIYVIVNTAANLVGRLSTGVFADKFGEIKVLAAILILTIVSLLGLSVSTSPLLFGIFLCLLGASFGGVLVVFPPLTSRQFGLKNNGVNYGIMFFGYAIASLVGPQIASLLAVPGATGLEAYRTVYFTAAAVAAVGLVLVGFLFRIDKKHQERLHALQRQQAADQAEPTQNLAEAAQS</sequence>
<accession>A0A7Z8YBC6</accession>
<dbReference type="InterPro" id="IPR011701">
    <property type="entry name" value="MFS"/>
</dbReference>
<feature type="transmembrane region" description="Helical" evidence="6">
    <location>
        <begin position="222"/>
        <end position="241"/>
    </location>
</feature>
<comment type="subcellular location">
    <subcellularLocation>
        <location evidence="1">Cell membrane</location>
        <topology evidence="1">Multi-pass membrane protein</topology>
    </subcellularLocation>
</comment>
<protein>
    <submittedName>
        <fullName evidence="8">Major facilitator superfamily protein</fullName>
    </submittedName>
</protein>
<reference evidence="8 9" key="1">
    <citation type="submission" date="2018-11" db="EMBL/GenBank/DDBJ databases">
        <authorList>
            <consortium name="Pathogen Informatics"/>
        </authorList>
    </citation>
    <scope>NUCLEOTIDE SEQUENCE [LARGE SCALE GENOMIC DNA]</scope>
    <source>
        <strain evidence="8 9">NCTC10327</strain>
    </source>
</reference>
<evidence type="ECO:0000256" key="5">
    <source>
        <dbReference type="SAM" id="MobiDB-lite"/>
    </source>
</evidence>
<dbReference type="AlphaFoldDB" id="A0A7Z8YBC6"/>
<comment type="caution">
    <text evidence="8">The sequence shown here is derived from an EMBL/GenBank/DDBJ whole genome shotgun (WGS) entry which is preliminary data.</text>
</comment>
<feature type="transmembrane region" description="Helical" evidence="6">
    <location>
        <begin position="12"/>
        <end position="33"/>
    </location>
</feature>
<gene>
    <name evidence="8" type="primary">yhjX_3</name>
    <name evidence="8" type="ORF">NCTC10327_01636</name>
</gene>
<dbReference type="GO" id="GO:0005886">
    <property type="term" value="C:plasma membrane"/>
    <property type="evidence" value="ECO:0007669"/>
    <property type="project" value="UniProtKB-SubCell"/>
</dbReference>
<evidence type="ECO:0000256" key="3">
    <source>
        <dbReference type="ARBA" id="ARBA00022989"/>
    </source>
</evidence>
<dbReference type="Pfam" id="PF07690">
    <property type="entry name" value="MFS_1"/>
    <property type="match status" value="1"/>
</dbReference>
<keyword evidence="4 6" id="KW-0472">Membrane</keyword>
<keyword evidence="2 6" id="KW-0812">Transmembrane</keyword>
<feature type="compositionally biased region" description="Polar residues" evidence="5">
    <location>
        <begin position="426"/>
        <end position="446"/>
    </location>
</feature>
<dbReference type="GO" id="GO:0022857">
    <property type="term" value="F:transmembrane transporter activity"/>
    <property type="evidence" value="ECO:0007669"/>
    <property type="project" value="InterPro"/>
</dbReference>
<dbReference type="PANTHER" id="PTHR11360:SF317">
    <property type="entry name" value="MAJOR FACILITATOR SUPERFAMILY (MFS) PROFILE DOMAIN-CONTAINING PROTEIN-RELATED"/>
    <property type="match status" value="1"/>
</dbReference>
<evidence type="ECO:0000313" key="8">
    <source>
        <dbReference type="EMBL" id="VDG77013.1"/>
    </source>
</evidence>
<evidence type="ECO:0000259" key="7">
    <source>
        <dbReference type="PROSITE" id="PS50850"/>
    </source>
</evidence>
<feature type="transmembrane region" description="Helical" evidence="6">
    <location>
        <begin position="393"/>
        <end position="412"/>
    </location>
</feature>
<feature type="transmembrane region" description="Helical" evidence="6">
    <location>
        <begin position="77"/>
        <end position="97"/>
    </location>
</feature>
<name>A0A7Z8YBC6_9ACTO</name>
<proteinExistence type="predicted"/>
<dbReference type="InterPro" id="IPR020846">
    <property type="entry name" value="MFS_dom"/>
</dbReference>
<evidence type="ECO:0000256" key="2">
    <source>
        <dbReference type="ARBA" id="ARBA00022692"/>
    </source>
</evidence>
<feature type="region of interest" description="Disordered" evidence="5">
    <location>
        <begin position="425"/>
        <end position="446"/>
    </location>
</feature>
<dbReference type="InterPro" id="IPR036259">
    <property type="entry name" value="MFS_trans_sf"/>
</dbReference>
<dbReference type="SUPFAM" id="SSF103473">
    <property type="entry name" value="MFS general substrate transporter"/>
    <property type="match status" value="1"/>
</dbReference>
<evidence type="ECO:0000256" key="6">
    <source>
        <dbReference type="SAM" id="Phobius"/>
    </source>
</evidence>
<dbReference type="Proteomes" id="UP000269974">
    <property type="component" value="Unassembled WGS sequence"/>
</dbReference>
<organism evidence="8 9">
    <name type="scientific">Actinobaculum suis</name>
    <dbReference type="NCBI Taxonomy" id="1657"/>
    <lineage>
        <taxon>Bacteria</taxon>
        <taxon>Bacillati</taxon>
        <taxon>Actinomycetota</taxon>
        <taxon>Actinomycetes</taxon>
        <taxon>Actinomycetales</taxon>
        <taxon>Actinomycetaceae</taxon>
        <taxon>Actinobaculum</taxon>
    </lineage>
</organism>
<feature type="transmembrane region" description="Helical" evidence="6">
    <location>
        <begin position="167"/>
        <end position="185"/>
    </location>
</feature>
<feature type="transmembrane region" description="Helical" evidence="6">
    <location>
        <begin position="261"/>
        <end position="283"/>
    </location>
</feature>
<evidence type="ECO:0000256" key="4">
    <source>
        <dbReference type="ARBA" id="ARBA00023136"/>
    </source>
</evidence>
<dbReference type="PANTHER" id="PTHR11360">
    <property type="entry name" value="MONOCARBOXYLATE TRANSPORTER"/>
    <property type="match status" value="1"/>
</dbReference>
<feature type="transmembrane region" description="Helical" evidence="6">
    <location>
        <begin position="103"/>
        <end position="122"/>
    </location>
</feature>
<feature type="transmembrane region" description="Helical" evidence="6">
    <location>
        <begin position="45"/>
        <end position="65"/>
    </location>
</feature>
<evidence type="ECO:0000256" key="1">
    <source>
        <dbReference type="ARBA" id="ARBA00004651"/>
    </source>
</evidence>
<dbReference type="InterPro" id="IPR050327">
    <property type="entry name" value="Proton-linked_MCT"/>
</dbReference>
<feature type="transmembrane region" description="Helical" evidence="6">
    <location>
        <begin position="321"/>
        <end position="344"/>
    </location>
</feature>